<dbReference type="GO" id="GO:0016987">
    <property type="term" value="F:sigma factor activity"/>
    <property type="evidence" value="ECO:0007669"/>
    <property type="project" value="UniProtKB-KW"/>
</dbReference>
<dbReference type="PANTHER" id="PTHR43133">
    <property type="entry name" value="RNA POLYMERASE ECF-TYPE SIGMA FACTO"/>
    <property type="match status" value="1"/>
</dbReference>
<accession>A0A841UB43</accession>
<dbReference type="InterPro" id="IPR013249">
    <property type="entry name" value="RNA_pol_sigma70_r4_t2"/>
</dbReference>
<dbReference type="InterPro" id="IPR014284">
    <property type="entry name" value="RNA_pol_sigma-70_dom"/>
</dbReference>
<dbReference type="InterPro" id="IPR039425">
    <property type="entry name" value="RNA_pol_sigma-70-like"/>
</dbReference>
<dbReference type="GO" id="GO:0003677">
    <property type="term" value="F:DNA binding"/>
    <property type="evidence" value="ECO:0007669"/>
    <property type="project" value="InterPro"/>
</dbReference>
<dbReference type="SUPFAM" id="SSF88659">
    <property type="entry name" value="Sigma3 and sigma4 domains of RNA polymerase sigma factors"/>
    <property type="match status" value="1"/>
</dbReference>
<comment type="caution">
    <text evidence="7">The sequence shown here is derived from an EMBL/GenBank/DDBJ whole genome shotgun (WGS) entry which is preliminary data.</text>
</comment>
<evidence type="ECO:0000313" key="7">
    <source>
        <dbReference type="EMBL" id="MBB6695374.1"/>
    </source>
</evidence>
<organism evidence="7 8">
    <name type="scientific">Cohnella xylanilytica</name>
    <dbReference type="NCBI Taxonomy" id="557555"/>
    <lineage>
        <taxon>Bacteria</taxon>
        <taxon>Bacillati</taxon>
        <taxon>Bacillota</taxon>
        <taxon>Bacilli</taxon>
        <taxon>Bacillales</taxon>
        <taxon>Paenibacillaceae</taxon>
        <taxon>Cohnella</taxon>
    </lineage>
</organism>
<feature type="domain" description="RNA polymerase sigma factor 70 region 4 type 2" evidence="6">
    <location>
        <begin position="103"/>
        <end position="150"/>
    </location>
</feature>
<dbReference type="CDD" id="cd06171">
    <property type="entry name" value="Sigma70_r4"/>
    <property type="match status" value="1"/>
</dbReference>
<dbReference type="InterPro" id="IPR036388">
    <property type="entry name" value="WH-like_DNA-bd_sf"/>
</dbReference>
<keyword evidence="8" id="KW-1185">Reference proteome</keyword>
<keyword evidence="4" id="KW-0804">Transcription</keyword>
<evidence type="ECO:0000256" key="1">
    <source>
        <dbReference type="ARBA" id="ARBA00010641"/>
    </source>
</evidence>
<name>A0A841UB43_9BACL</name>
<dbReference type="InterPro" id="IPR007627">
    <property type="entry name" value="RNA_pol_sigma70_r2"/>
</dbReference>
<dbReference type="SUPFAM" id="SSF88946">
    <property type="entry name" value="Sigma2 domain of RNA polymerase sigma factors"/>
    <property type="match status" value="1"/>
</dbReference>
<evidence type="ECO:0000259" key="5">
    <source>
        <dbReference type="Pfam" id="PF04542"/>
    </source>
</evidence>
<dbReference type="RefSeq" id="WP_185139323.1">
    <property type="nucleotide sequence ID" value="NZ_JACJVR010000127.1"/>
</dbReference>
<feature type="domain" description="RNA polymerase sigma-70 region 2" evidence="5">
    <location>
        <begin position="6"/>
        <end position="70"/>
    </location>
</feature>
<dbReference type="GO" id="GO:0006352">
    <property type="term" value="P:DNA-templated transcription initiation"/>
    <property type="evidence" value="ECO:0007669"/>
    <property type="project" value="InterPro"/>
</dbReference>
<dbReference type="Pfam" id="PF08281">
    <property type="entry name" value="Sigma70_r4_2"/>
    <property type="match status" value="1"/>
</dbReference>
<dbReference type="PANTHER" id="PTHR43133:SF51">
    <property type="entry name" value="RNA POLYMERASE SIGMA FACTOR"/>
    <property type="match status" value="1"/>
</dbReference>
<dbReference type="AlphaFoldDB" id="A0A841UB43"/>
<evidence type="ECO:0000256" key="2">
    <source>
        <dbReference type="ARBA" id="ARBA00023015"/>
    </source>
</evidence>
<dbReference type="InterPro" id="IPR013324">
    <property type="entry name" value="RNA_pol_sigma_r3/r4-like"/>
</dbReference>
<dbReference type="EMBL" id="JACJVR010000127">
    <property type="protein sequence ID" value="MBB6695374.1"/>
    <property type="molecule type" value="Genomic_DNA"/>
</dbReference>
<evidence type="ECO:0000256" key="3">
    <source>
        <dbReference type="ARBA" id="ARBA00023082"/>
    </source>
</evidence>
<dbReference type="Gene3D" id="1.10.1740.10">
    <property type="match status" value="1"/>
</dbReference>
<dbReference type="InterPro" id="IPR013325">
    <property type="entry name" value="RNA_pol_sigma_r2"/>
</dbReference>
<evidence type="ECO:0000313" key="8">
    <source>
        <dbReference type="Proteomes" id="UP000553776"/>
    </source>
</evidence>
<keyword evidence="3" id="KW-0731">Sigma factor</keyword>
<protein>
    <submittedName>
        <fullName evidence="7">Sigma-70 family RNA polymerase sigma factor</fullName>
    </submittedName>
</protein>
<gene>
    <name evidence="7" type="ORF">H7B90_28665</name>
</gene>
<evidence type="ECO:0000259" key="6">
    <source>
        <dbReference type="Pfam" id="PF08281"/>
    </source>
</evidence>
<dbReference type="Pfam" id="PF04542">
    <property type="entry name" value="Sigma70_r2"/>
    <property type="match status" value="1"/>
</dbReference>
<evidence type="ECO:0000256" key="4">
    <source>
        <dbReference type="ARBA" id="ARBA00023163"/>
    </source>
</evidence>
<dbReference type="NCBIfam" id="TIGR02937">
    <property type="entry name" value="sigma70-ECF"/>
    <property type="match status" value="1"/>
</dbReference>
<sequence length="173" mass="20114">MTDKELFEAYSRDVYRLCLSMLNNRADAEDLCQDVFVKAFRYERAGHDYLKPWLLRIAMNLCRTHLKRAGNGRRKERLFFTLTRFRSASGPDEEAERKEADSELDRLFRKLPGRIRDVLLLRYIGELSLPEIASVLEIPLGTVKSRLHKGHQNVKVLLQDAEAYTIKGVECID</sequence>
<dbReference type="Proteomes" id="UP000553776">
    <property type="component" value="Unassembled WGS sequence"/>
</dbReference>
<dbReference type="Gene3D" id="1.10.10.10">
    <property type="entry name" value="Winged helix-like DNA-binding domain superfamily/Winged helix DNA-binding domain"/>
    <property type="match status" value="1"/>
</dbReference>
<comment type="similarity">
    <text evidence="1">Belongs to the sigma-70 factor family. ECF subfamily.</text>
</comment>
<proteinExistence type="inferred from homology"/>
<keyword evidence="2" id="KW-0805">Transcription regulation</keyword>
<reference evidence="7 8" key="1">
    <citation type="submission" date="2020-08" db="EMBL/GenBank/DDBJ databases">
        <title>Cohnella phylogeny.</title>
        <authorList>
            <person name="Dunlap C."/>
        </authorList>
    </citation>
    <scope>NUCLEOTIDE SEQUENCE [LARGE SCALE GENOMIC DNA]</scope>
    <source>
        <strain evidence="7 8">DSM 25239</strain>
    </source>
</reference>